<dbReference type="Gene3D" id="1.10.260.40">
    <property type="entry name" value="lambda repressor-like DNA-binding domains"/>
    <property type="match status" value="1"/>
</dbReference>
<accession>A0A0R2B611</accession>
<dbReference type="SUPFAM" id="SSF47413">
    <property type="entry name" value="lambda repressor-like DNA-binding domains"/>
    <property type="match status" value="1"/>
</dbReference>
<dbReference type="AlphaFoldDB" id="A0A0R2B611"/>
<dbReference type="CDD" id="cd00093">
    <property type="entry name" value="HTH_XRE"/>
    <property type="match status" value="1"/>
</dbReference>
<proteinExistence type="predicted"/>
<protein>
    <recommendedName>
        <fullName evidence="2">HTH cro/C1-type domain-containing protein</fullName>
    </recommendedName>
</protein>
<dbReference type="PANTHER" id="PTHR46797">
    <property type="entry name" value="HTH-TYPE TRANSCRIPTIONAL REGULATOR"/>
    <property type="match status" value="1"/>
</dbReference>
<evidence type="ECO:0000313" key="4">
    <source>
        <dbReference type="Proteomes" id="UP000051612"/>
    </source>
</evidence>
<dbReference type="InterPro" id="IPR050807">
    <property type="entry name" value="TransReg_Diox_bact_type"/>
</dbReference>
<feature type="domain" description="HTH cro/C1-type" evidence="2">
    <location>
        <begin position="11"/>
        <end position="66"/>
    </location>
</feature>
<evidence type="ECO:0000313" key="3">
    <source>
        <dbReference type="EMBL" id="KRM74799.1"/>
    </source>
</evidence>
<dbReference type="GO" id="GO:0003700">
    <property type="term" value="F:DNA-binding transcription factor activity"/>
    <property type="evidence" value="ECO:0007669"/>
    <property type="project" value="TreeGrafter"/>
</dbReference>
<keyword evidence="1" id="KW-0238">DNA-binding</keyword>
<dbReference type="Proteomes" id="UP000051612">
    <property type="component" value="Unassembled WGS sequence"/>
</dbReference>
<dbReference type="Pfam" id="PF01381">
    <property type="entry name" value="HTH_3"/>
    <property type="match status" value="1"/>
</dbReference>
<evidence type="ECO:0000259" key="2">
    <source>
        <dbReference type="PROSITE" id="PS50943"/>
    </source>
</evidence>
<dbReference type="RefSeq" id="WP_056959080.1">
    <property type="nucleotide sequence ID" value="NZ_AYYN01000083.1"/>
</dbReference>
<dbReference type="InterPro" id="IPR010982">
    <property type="entry name" value="Lambda_DNA-bd_dom_sf"/>
</dbReference>
<dbReference type="InterPro" id="IPR001387">
    <property type="entry name" value="Cro/C1-type_HTH"/>
</dbReference>
<dbReference type="GO" id="GO:0005829">
    <property type="term" value="C:cytosol"/>
    <property type="evidence" value="ECO:0007669"/>
    <property type="project" value="TreeGrafter"/>
</dbReference>
<organism evidence="3 4">
    <name type="scientific">Ligilactobacillus murinus DSM 20452 = NBRC 14221</name>
    <dbReference type="NCBI Taxonomy" id="1423772"/>
    <lineage>
        <taxon>Bacteria</taxon>
        <taxon>Bacillati</taxon>
        <taxon>Bacillota</taxon>
        <taxon>Bacilli</taxon>
        <taxon>Lactobacillales</taxon>
        <taxon>Lactobacillaceae</taxon>
        <taxon>Ligilactobacillus</taxon>
    </lineage>
</organism>
<evidence type="ECO:0000256" key="1">
    <source>
        <dbReference type="ARBA" id="ARBA00023125"/>
    </source>
</evidence>
<dbReference type="EMBL" id="AYYN01000083">
    <property type="protein sequence ID" value="KRM74799.1"/>
    <property type="molecule type" value="Genomic_DNA"/>
</dbReference>
<name>A0A0R2B611_9LACO</name>
<reference evidence="3 4" key="1">
    <citation type="journal article" date="2015" name="Genome Announc.">
        <title>Expanding the biotechnology potential of lactobacilli through comparative genomics of 213 strains and associated genera.</title>
        <authorList>
            <person name="Sun Z."/>
            <person name="Harris H.M."/>
            <person name="McCann A."/>
            <person name="Guo C."/>
            <person name="Argimon S."/>
            <person name="Zhang W."/>
            <person name="Yang X."/>
            <person name="Jeffery I.B."/>
            <person name="Cooney J.C."/>
            <person name="Kagawa T.F."/>
            <person name="Liu W."/>
            <person name="Song Y."/>
            <person name="Salvetti E."/>
            <person name="Wrobel A."/>
            <person name="Rasinkangas P."/>
            <person name="Parkhill J."/>
            <person name="Rea M.C."/>
            <person name="O'Sullivan O."/>
            <person name="Ritari J."/>
            <person name="Douillard F.P."/>
            <person name="Paul Ross R."/>
            <person name="Yang R."/>
            <person name="Briner A.E."/>
            <person name="Felis G.E."/>
            <person name="de Vos W.M."/>
            <person name="Barrangou R."/>
            <person name="Klaenhammer T.R."/>
            <person name="Caufield P.W."/>
            <person name="Cui Y."/>
            <person name="Zhang H."/>
            <person name="O'Toole P.W."/>
        </authorList>
    </citation>
    <scope>NUCLEOTIDE SEQUENCE [LARGE SCALE GENOMIC DNA]</scope>
    <source>
        <strain evidence="3 4">DSM 20452</strain>
    </source>
</reference>
<dbReference type="PANTHER" id="PTHR46797:SF2">
    <property type="entry name" value="TRANSCRIPTIONAL REGULATOR"/>
    <property type="match status" value="1"/>
</dbReference>
<dbReference type="PROSITE" id="PS50943">
    <property type="entry name" value="HTH_CROC1"/>
    <property type="match status" value="1"/>
</dbReference>
<sequence length="116" mass="13385">MDNNLQIGEKIRKQRIKANLTQEKLAEYSDLSINFISKLERGQKKNISILKLNAICQALEISISELLQEESNISLAHLTPSSLQLIHELQTLDRPDCERISQHILLLLADFKMIYR</sequence>
<dbReference type="PATRIC" id="fig|1423772.3.peg.293"/>
<gene>
    <name evidence="3" type="ORF">FC48_GL000268</name>
</gene>
<dbReference type="GO" id="GO:0003677">
    <property type="term" value="F:DNA binding"/>
    <property type="evidence" value="ECO:0007669"/>
    <property type="project" value="UniProtKB-KW"/>
</dbReference>
<comment type="caution">
    <text evidence="3">The sequence shown here is derived from an EMBL/GenBank/DDBJ whole genome shotgun (WGS) entry which is preliminary data.</text>
</comment>
<dbReference type="SMART" id="SM00530">
    <property type="entry name" value="HTH_XRE"/>
    <property type="match status" value="1"/>
</dbReference>